<organism evidence="2">
    <name type="scientific">bioreactor metagenome</name>
    <dbReference type="NCBI Taxonomy" id="1076179"/>
    <lineage>
        <taxon>unclassified sequences</taxon>
        <taxon>metagenomes</taxon>
        <taxon>ecological metagenomes</taxon>
    </lineage>
</organism>
<evidence type="ECO:0000256" key="1">
    <source>
        <dbReference type="SAM" id="MobiDB-lite"/>
    </source>
</evidence>
<feature type="region of interest" description="Disordered" evidence="1">
    <location>
        <begin position="78"/>
        <end position="108"/>
    </location>
</feature>
<accession>A0A645IE71</accession>
<evidence type="ECO:0000313" key="2">
    <source>
        <dbReference type="EMBL" id="MPN49618.1"/>
    </source>
</evidence>
<protein>
    <submittedName>
        <fullName evidence="2">Uncharacterized protein</fullName>
    </submittedName>
</protein>
<proteinExistence type="predicted"/>
<comment type="caution">
    <text evidence="2">The sequence shown here is derived from an EMBL/GenBank/DDBJ whole genome shotgun (WGS) entry which is preliminary data.</text>
</comment>
<dbReference type="AlphaFoldDB" id="A0A645IE71"/>
<reference evidence="2" key="1">
    <citation type="submission" date="2019-08" db="EMBL/GenBank/DDBJ databases">
        <authorList>
            <person name="Kucharzyk K."/>
            <person name="Murdoch R.W."/>
            <person name="Higgins S."/>
            <person name="Loffler F."/>
        </authorList>
    </citation>
    <scope>NUCLEOTIDE SEQUENCE</scope>
</reference>
<sequence>MIVALIEDRNDILVTQPGGGTGLPVELRHEIGIVTQAVVHHLDGDDAFEAAVPGTVDGGHPASCEPLQDLVAPVQHITNESVGGGPGHNGSICRSGKLTVPRGGRYSV</sequence>
<name>A0A645IE71_9ZZZZ</name>
<gene>
    <name evidence="2" type="ORF">SDC9_197240</name>
</gene>
<dbReference type="EMBL" id="VSSQ01113032">
    <property type="protein sequence ID" value="MPN49618.1"/>
    <property type="molecule type" value="Genomic_DNA"/>
</dbReference>